<reference evidence="1" key="2">
    <citation type="submission" date="2025-09" db="UniProtKB">
        <authorList>
            <consortium name="Ensembl"/>
        </authorList>
    </citation>
    <scope>IDENTIFICATION</scope>
</reference>
<sequence length="81" mass="9287">FKSLAFPCECSGTVITIVHTCLHVCALINSLLEFQIFPFKSSWYTCELIFPVYSSVSDRQLPKCLTNFFICVSHRKTLSYI</sequence>
<dbReference type="Ensembl" id="ENSPCLT00000022653.1">
    <property type="protein sequence ID" value="ENSPCLP00000016973.1"/>
    <property type="gene ID" value="ENSPCLG00000014094.1"/>
</dbReference>
<organism evidence="1 2">
    <name type="scientific">Phasianus colchicus</name>
    <name type="common">Common pheasant</name>
    <dbReference type="NCBI Taxonomy" id="9054"/>
    <lineage>
        <taxon>Eukaryota</taxon>
        <taxon>Metazoa</taxon>
        <taxon>Chordata</taxon>
        <taxon>Craniata</taxon>
        <taxon>Vertebrata</taxon>
        <taxon>Euteleostomi</taxon>
        <taxon>Archelosauria</taxon>
        <taxon>Archosauria</taxon>
        <taxon>Dinosauria</taxon>
        <taxon>Saurischia</taxon>
        <taxon>Theropoda</taxon>
        <taxon>Coelurosauria</taxon>
        <taxon>Aves</taxon>
        <taxon>Neognathae</taxon>
        <taxon>Galloanserae</taxon>
        <taxon>Galliformes</taxon>
        <taxon>Phasianidae</taxon>
        <taxon>Phasianinae</taxon>
        <taxon>Phasianus</taxon>
    </lineage>
</organism>
<proteinExistence type="predicted"/>
<name>A0A669QFC3_PHACC</name>
<dbReference type="Proteomes" id="UP000472261">
    <property type="component" value="Unplaced"/>
</dbReference>
<evidence type="ECO:0000313" key="2">
    <source>
        <dbReference type="Proteomes" id="UP000472261"/>
    </source>
</evidence>
<keyword evidence="2" id="KW-1185">Reference proteome</keyword>
<dbReference type="AlphaFoldDB" id="A0A669QFC3"/>
<accession>A0A669QFC3</accession>
<protein>
    <submittedName>
        <fullName evidence="1">Uncharacterized protein</fullName>
    </submittedName>
</protein>
<evidence type="ECO:0000313" key="1">
    <source>
        <dbReference type="Ensembl" id="ENSPCLP00000016973.1"/>
    </source>
</evidence>
<reference evidence="1" key="1">
    <citation type="submission" date="2025-08" db="UniProtKB">
        <authorList>
            <consortium name="Ensembl"/>
        </authorList>
    </citation>
    <scope>IDENTIFICATION</scope>
</reference>